<keyword evidence="7" id="KW-1185">Reference proteome</keyword>
<feature type="compositionally biased region" description="Polar residues" evidence="4">
    <location>
        <begin position="657"/>
        <end position="670"/>
    </location>
</feature>
<gene>
    <name evidence="6" type="primary">PUS7</name>
    <name evidence="6" type="ORF">MPSI1_001746</name>
</gene>
<dbReference type="InterPro" id="IPR011760">
    <property type="entry name" value="PsdUridine_synth_TruD_insert"/>
</dbReference>
<feature type="domain" description="TRUD" evidence="5">
    <location>
        <begin position="345"/>
        <end position="574"/>
    </location>
</feature>
<evidence type="ECO:0000256" key="2">
    <source>
        <dbReference type="ARBA" id="ARBA00022694"/>
    </source>
</evidence>
<dbReference type="EC" id="5.4.99.27" evidence="6"/>
<dbReference type="GO" id="GO:0005634">
    <property type="term" value="C:nucleus"/>
    <property type="evidence" value="ECO:0007669"/>
    <property type="project" value="TreeGrafter"/>
</dbReference>
<dbReference type="AlphaFoldDB" id="A0AAF0JDX1"/>
<dbReference type="PROSITE" id="PS50984">
    <property type="entry name" value="TRUD"/>
    <property type="match status" value="1"/>
</dbReference>
<dbReference type="InterPro" id="IPR020119">
    <property type="entry name" value="PsdUridine_synth_TruD_CS"/>
</dbReference>
<evidence type="ECO:0000256" key="4">
    <source>
        <dbReference type="SAM" id="MobiDB-lite"/>
    </source>
</evidence>
<dbReference type="Gene3D" id="3.30.2350.20">
    <property type="entry name" value="TruD, catalytic domain"/>
    <property type="match status" value="2"/>
</dbReference>
<evidence type="ECO:0000313" key="7">
    <source>
        <dbReference type="Proteomes" id="UP001214628"/>
    </source>
</evidence>
<dbReference type="InterPro" id="IPR001656">
    <property type="entry name" value="PsdUridine_synth_TruD"/>
</dbReference>
<dbReference type="Proteomes" id="UP001214628">
    <property type="component" value="Chromosome 2"/>
</dbReference>
<dbReference type="PIRSF" id="PIRSF037016">
    <property type="entry name" value="Pseudouridin_synth_euk_prd"/>
    <property type="match status" value="1"/>
</dbReference>
<dbReference type="InterPro" id="IPR020103">
    <property type="entry name" value="PsdUridine_synth_cat_dom_sf"/>
</dbReference>
<dbReference type="PANTHER" id="PTHR13326">
    <property type="entry name" value="TRNA PSEUDOURIDINE SYNTHASE D"/>
    <property type="match status" value="1"/>
</dbReference>
<name>A0AAF0JDX1_9BASI</name>
<dbReference type="CDD" id="cd02576">
    <property type="entry name" value="PseudoU_synth_ScPUS7"/>
    <property type="match status" value="1"/>
</dbReference>
<sequence>MQNEEDSLHRAKRARVDEPVKAGVGPCRISERDVGMTQFVHTNWNPVHGIIKQRYSDFLVHEVDLDGNVVHIISLAPPEPEKKSELSVDDCADTWDSLQPWFGDQLDALKAMAEDKTAPPVKSSALPDKADRTRVHQLIRKLGGGKLSSEAATIDGVAAICVKRMQASASSQKQRDPTTEANRSPPYIHFLLQKTNRDHQEALQWLARFLHLDRHRGKELLSVAGTKDKRAVTVQRVALKRGKKTLNEVWRQINHIGQPIFGGSGTKDRRTIEVATNTRAERGLRVAHLSYANEPLQLGMLSGNQFTVTLRNVCWAHEKGLADTSDRSELESSLKDRVKSIEQNGYINYFGMQRFGTGSVSTHAIGIAILRGDFSEALRLLFSSEDQDEGQDDTNAPPHVIGTRAGIKAYTEKRYTDAYNLFPKSCVAERAVLDKMRMSHWHPSDSLNAFQNIPRTLRLMYVHAYQSYLWNSLVSERIRRFGAMHCIPGDCIMENSGIEGNTQVKFLGEDADNHKISSVVMPMPGSDVQLQQDGWMADLYSELLAQDGLTPSMLYTANQPEYRLKGSYRHIIQKPSRVHCELIPYYDSDAALCETDEEKLLPDTFLPPRAPSSAPFLAFQMVFQLPPSSYATILLRELLRMDTSAHTQKSLTKESSDQTAASNRTAVEQQ</sequence>
<evidence type="ECO:0000256" key="1">
    <source>
        <dbReference type="ARBA" id="ARBA00007953"/>
    </source>
</evidence>
<evidence type="ECO:0000313" key="6">
    <source>
        <dbReference type="EMBL" id="WFD43093.1"/>
    </source>
</evidence>
<organism evidence="6 7">
    <name type="scientific">Malassezia psittaci</name>
    <dbReference type="NCBI Taxonomy" id="1821823"/>
    <lineage>
        <taxon>Eukaryota</taxon>
        <taxon>Fungi</taxon>
        <taxon>Dikarya</taxon>
        <taxon>Basidiomycota</taxon>
        <taxon>Ustilaginomycotina</taxon>
        <taxon>Malasseziomycetes</taxon>
        <taxon>Malasseziales</taxon>
        <taxon>Malasseziaceae</taxon>
        <taxon>Malassezia</taxon>
    </lineage>
</organism>
<protein>
    <submittedName>
        <fullName evidence="6">tRNA pseudouridine(13) synthase</fullName>
        <ecNumber evidence="6">5.4.99.27</ecNumber>
    </submittedName>
</protein>
<keyword evidence="3 6" id="KW-0413">Isomerase</keyword>
<proteinExistence type="inferred from homology"/>
<dbReference type="PANTHER" id="PTHR13326:SF21">
    <property type="entry name" value="PSEUDOURIDYLATE SYNTHASE PUS7L"/>
    <property type="match status" value="1"/>
</dbReference>
<dbReference type="InterPro" id="IPR042214">
    <property type="entry name" value="TruD_catalytic"/>
</dbReference>
<evidence type="ECO:0000259" key="5">
    <source>
        <dbReference type="PROSITE" id="PS50984"/>
    </source>
</evidence>
<accession>A0AAF0JDX1</accession>
<dbReference type="GO" id="GO:0003723">
    <property type="term" value="F:RNA binding"/>
    <property type="evidence" value="ECO:0007669"/>
    <property type="project" value="InterPro"/>
</dbReference>
<dbReference type="PROSITE" id="PS01268">
    <property type="entry name" value="UPF0024"/>
    <property type="match status" value="1"/>
</dbReference>
<evidence type="ECO:0000256" key="3">
    <source>
        <dbReference type="ARBA" id="ARBA00023235"/>
    </source>
</evidence>
<comment type="similarity">
    <text evidence="1">Belongs to the pseudouridine synthase TruD family.</text>
</comment>
<dbReference type="GO" id="GO:0160150">
    <property type="term" value="F:tRNA pseudouridine(13) synthase activity"/>
    <property type="evidence" value="ECO:0007669"/>
    <property type="project" value="UniProtKB-EC"/>
</dbReference>
<dbReference type="Pfam" id="PF01142">
    <property type="entry name" value="TruD"/>
    <property type="match status" value="1"/>
</dbReference>
<dbReference type="GO" id="GO:0008033">
    <property type="term" value="P:tRNA processing"/>
    <property type="evidence" value="ECO:0007669"/>
    <property type="project" value="UniProtKB-KW"/>
</dbReference>
<dbReference type="EMBL" id="CP118376">
    <property type="protein sequence ID" value="WFD43093.1"/>
    <property type="molecule type" value="Genomic_DNA"/>
</dbReference>
<dbReference type="SUPFAM" id="SSF55120">
    <property type="entry name" value="Pseudouridine synthase"/>
    <property type="match status" value="1"/>
</dbReference>
<dbReference type="GO" id="GO:0001522">
    <property type="term" value="P:pseudouridine synthesis"/>
    <property type="evidence" value="ECO:0007669"/>
    <property type="project" value="InterPro"/>
</dbReference>
<keyword evidence="2" id="KW-0819">tRNA processing</keyword>
<feature type="region of interest" description="Disordered" evidence="4">
    <location>
        <begin position="646"/>
        <end position="670"/>
    </location>
</feature>
<reference evidence="6" key="1">
    <citation type="submission" date="2023-02" db="EMBL/GenBank/DDBJ databases">
        <title>Mating type loci evolution in Malassezia.</title>
        <authorList>
            <person name="Coelho M.A."/>
        </authorList>
    </citation>
    <scope>NUCLEOTIDE SEQUENCE</scope>
    <source>
        <strain evidence="6">CBS 14136</strain>
    </source>
</reference>